<evidence type="ECO:0000256" key="12">
    <source>
        <dbReference type="ARBA" id="ARBA00032593"/>
    </source>
</evidence>
<keyword evidence="15" id="KW-1185">Reference proteome</keyword>
<dbReference type="PANTHER" id="PTHR33238:SF11">
    <property type="entry name" value="TRANSCRIPTIONAL REGULATOR MNTR"/>
    <property type="match status" value="1"/>
</dbReference>
<comment type="caution">
    <text evidence="14">The sequence shown here is derived from an EMBL/GenBank/DDBJ whole genome shotgun (WGS) entry which is preliminary data.</text>
</comment>
<evidence type="ECO:0000256" key="11">
    <source>
        <dbReference type="ARBA" id="ARBA00023211"/>
    </source>
</evidence>
<dbReference type="SUPFAM" id="SSF47979">
    <property type="entry name" value="Iron-dependent repressor protein, dimerization domain"/>
    <property type="match status" value="1"/>
</dbReference>
<keyword evidence="4" id="KW-0963">Cytoplasm</keyword>
<dbReference type="AlphaFoldDB" id="A0A917SX55"/>
<proteinExistence type="inferred from homology"/>
<keyword evidence="9" id="KW-0010">Activator</keyword>
<dbReference type="InterPro" id="IPR001367">
    <property type="entry name" value="Fe_dep_repressor"/>
</dbReference>
<dbReference type="GO" id="GO:0045892">
    <property type="term" value="P:negative regulation of DNA-templated transcription"/>
    <property type="evidence" value="ECO:0007669"/>
    <property type="project" value="TreeGrafter"/>
</dbReference>
<keyword evidence="6" id="KW-0408">Iron</keyword>
<dbReference type="InterPro" id="IPR036390">
    <property type="entry name" value="WH_DNA-bd_sf"/>
</dbReference>
<evidence type="ECO:0000313" key="15">
    <source>
        <dbReference type="Proteomes" id="UP000655208"/>
    </source>
</evidence>
<dbReference type="FunFam" id="1.10.60.10:FF:000004">
    <property type="entry name" value="DtxR family transcriptional regulator"/>
    <property type="match status" value="1"/>
</dbReference>
<dbReference type="Gene3D" id="2.30.30.90">
    <property type="match status" value="1"/>
</dbReference>
<evidence type="ECO:0000256" key="7">
    <source>
        <dbReference type="ARBA" id="ARBA00023015"/>
    </source>
</evidence>
<dbReference type="InterPro" id="IPR050536">
    <property type="entry name" value="DtxR_MntR_Metal-Reg"/>
</dbReference>
<dbReference type="SUPFAM" id="SSF46785">
    <property type="entry name" value="Winged helix' DNA-binding domain"/>
    <property type="match status" value="1"/>
</dbReference>
<keyword evidence="10" id="KW-0804">Transcription</keyword>
<evidence type="ECO:0000256" key="3">
    <source>
        <dbReference type="ARBA" id="ARBA00011738"/>
    </source>
</evidence>
<dbReference type="Pfam" id="PF04023">
    <property type="entry name" value="FeoA"/>
    <property type="match status" value="1"/>
</dbReference>
<evidence type="ECO:0000256" key="5">
    <source>
        <dbReference type="ARBA" id="ARBA00022491"/>
    </source>
</evidence>
<dbReference type="EMBL" id="BMNA01000004">
    <property type="protein sequence ID" value="GGM02425.1"/>
    <property type="molecule type" value="Genomic_DNA"/>
</dbReference>
<dbReference type="Proteomes" id="UP000655208">
    <property type="component" value="Unassembled WGS sequence"/>
</dbReference>
<evidence type="ECO:0000313" key="14">
    <source>
        <dbReference type="EMBL" id="GGM02425.1"/>
    </source>
</evidence>
<evidence type="ECO:0000256" key="6">
    <source>
        <dbReference type="ARBA" id="ARBA00023004"/>
    </source>
</evidence>
<dbReference type="SMART" id="SM00529">
    <property type="entry name" value="HTH_DTXR"/>
    <property type="match status" value="1"/>
</dbReference>
<dbReference type="CDD" id="cd00090">
    <property type="entry name" value="HTH_ARSR"/>
    <property type="match status" value="1"/>
</dbReference>
<evidence type="ECO:0000256" key="10">
    <source>
        <dbReference type="ARBA" id="ARBA00023163"/>
    </source>
</evidence>
<comment type="subunit">
    <text evidence="3">Homodimer.</text>
</comment>
<keyword evidence="7" id="KW-0805">Transcription regulation</keyword>
<accession>A0A917SX55</accession>
<dbReference type="PANTHER" id="PTHR33238">
    <property type="entry name" value="IRON (METAL) DEPENDENT REPRESSOR, DTXR FAMILY"/>
    <property type="match status" value="1"/>
</dbReference>
<dbReference type="GO" id="GO:0005737">
    <property type="term" value="C:cytoplasm"/>
    <property type="evidence" value="ECO:0007669"/>
    <property type="project" value="UniProtKB-SubCell"/>
</dbReference>
<dbReference type="GO" id="GO:0003700">
    <property type="term" value="F:DNA-binding transcription factor activity"/>
    <property type="evidence" value="ECO:0007669"/>
    <property type="project" value="InterPro"/>
</dbReference>
<reference evidence="14" key="1">
    <citation type="journal article" date="2014" name="Int. J. Syst. Evol. Microbiol.">
        <title>Complete genome sequence of Corynebacterium casei LMG S-19264T (=DSM 44701T), isolated from a smear-ripened cheese.</title>
        <authorList>
            <consortium name="US DOE Joint Genome Institute (JGI-PGF)"/>
            <person name="Walter F."/>
            <person name="Albersmeier A."/>
            <person name="Kalinowski J."/>
            <person name="Ruckert C."/>
        </authorList>
    </citation>
    <scope>NUCLEOTIDE SEQUENCE</scope>
    <source>
        <strain evidence="14">CGMCC 4.7308</strain>
    </source>
</reference>
<comment type="subcellular location">
    <subcellularLocation>
        <location evidence="1">Cytoplasm</location>
    </subcellularLocation>
</comment>
<comment type="similarity">
    <text evidence="2">Belongs to the DtxR/MntR family.</text>
</comment>
<dbReference type="Gene3D" id="1.10.10.10">
    <property type="entry name" value="Winged helix-like DNA-binding domain superfamily/Winged helix DNA-binding domain"/>
    <property type="match status" value="1"/>
</dbReference>
<evidence type="ECO:0000256" key="9">
    <source>
        <dbReference type="ARBA" id="ARBA00023159"/>
    </source>
</evidence>
<dbReference type="SUPFAM" id="SSF50037">
    <property type="entry name" value="C-terminal domain of transcriptional repressors"/>
    <property type="match status" value="1"/>
</dbReference>
<feature type="domain" description="HTH dtxR-type" evidence="13">
    <location>
        <begin position="1"/>
        <end position="68"/>
    </location>
</feature>
<evidence type="ECO:0000256" key="4">
    <source>
        <dbReference type="ARBA" id="ARBA00022490"/>
    </source>
</evidence>
<dbReference type="Pfam" id="PF02742">
    <property type="entry name" value="Fe_dep_repr_C"/>
    <property type="match status" value="1"/>
</dbReference>
<name>A0A917SX55_9ACTN</name>
<sequence>MARTGQTAAVENYLKTIWAVGEHDGGPVSATALAERLGLAASSVSGMLRRLTELGLVEHVRYGAVGLTPAGRAEALQVVRRHRLVEMYLVAELGYGWDEVHDEAEELEHVVSDLLVERIDARLGHPVTDPHGDPIPGPDGTVQAVPARRLSDLAAGEGGPLVRVDDRDPEVLRHLSAAGIALGQSVRLVERLPFGGAFVVTADGARHELAPGLAAAVWIGAAEVAR</sequence>
<dbReference type="InterPro" id="IPR038157">
    <property type="entry name" value="FeoA_core_dom"/>
</dbReference>
<dbReference type="InterPro" id="IPR036421">
    <property type="entry name" value="Fe_dep_repressor_sf"/>
</dbReference>
<dbReference type="InterPro" id="IPR036388">
    <property type="entry name" value="WH-like_DNA-bd_sf"/>
</dbReference>
<evidence type="ECO:0000256" key="2">
    <source>
        <dbReference type="ARBA" id="ARBA00007871"/>
    </source>
</evidence>
<dbReference type="GO" id="GO:0046983">
    <property type="term" value="F:protein dimerization activity"/>
    <property type="evidence" value="ECO:0007669"/>
    <property type="project" value="InterPro"/>
</dbReference>
<evidence type="ECO:0000256" key="8">
    <source>
        <dbReference type="ARBA" id="ARBA00023125"/>
    </source>
</evidence>
<dbReference type="InterPro" id="IPR008988">
    <property type="entry name" value="Transcriptional_repressor_C"/>
</dbReference>
<dbReference type="Gene3D" id="1.10.60.10">
    <property type="entry name" value="Iron dependent repressor, metal binding and dimerisation domain"/>
    <property type="match status" value="1"/>
</dbReference>
<dbReference type="GO" id="GO:0046914">
    <property type="term" value="F:transition metal ion binding"/>
    <property type="evidence" value="ECO:0007669"/>
    <property type="project" value="InterPro"/>
</dbReference>
<protein>
    <recommendedName>
        <fullName evidence="12">Manganese transport regulator</fullName>
    </recommendedName>
</protein>
<dbReference type="InterPro" id="IPR007167">
    <property type="entry name" value="Fe-transptr_FeoA-like"/>
</dbReference>
<reference evidence="14" key="2">
    <citation type="submission" date="2020-09" db="EMBL/GenBank/DDBJ databases">
        <authorList>
            <person name="Sun Q."/>
            <person name="Zhou Y."/>
        </authorList>
    </citation>
    <scope>NUCLEOTIDE SEQUENCE</scope>
    <source>
        <strain evidence="14">CGMCC 4.7308</strain>
    </source>
</reference>
<dbReference type="SMART" id="SM00899">
    <property type="entry name" value="FeoA"/>
    <property type="match status" value="1"/>
</dbReference>
<evidence type="ECO:0000256" key="1">
    <source>
        <dbReference type="ARBA" id="ARBA00004496"/>
    </source>
</evidence>
<dbReference type="InterPro" id="IPR022687">
    <property type="entry name" value="HTH_DTXR"/>
</dbReference>
<keyword evidence="11" id="KW-0464">Manganese</keyword>
<dbReference type="InterPro" id="IPR011991">
    <property type="entry name" value="ArsR-like_HTH"/>
</dbReference>
<gene>
    <name evidence="14" type="ORF">GCM10011594_23150</name>
</gene>
<organism evidence="14 15">
    <name type="scientific">Nakamurella endophytica</name>
    <dbReference type="NCBI Taxonomy" id="1748367"/>
    <lineage>
        <taxon>Bacteria</taxon>
        <taxon>Bacillati</taxon>
        <taxon>Actinomycetota</taxon>
        <taxon>Actinomycetes</taxon>
        <taxon>Nakamurellales</taxon>
        <taxon>Nakamurellaceae</taxon>
        <taxon>Nakamurella</taxon>
    </lineage>
</organism>
<dbReference type="PROSITE" id="PS50944">
    <property type="entry name" value="HTH_DTXR"/>
    <property type="match status" value="1"/>
</dbReference>
<evidence type="ECO:0000259" key="13">
    <source>
        <dbReference type="PROSITE" id="PS50944"/>
    </source>
</evidence>
<dbReference type="GO" id="GO:0003677">
    <property type="term" value="F:DNA binding"/>
    <property type="evidence" value="ECO:0007669"/>
    <property type="project" value="UniProtKB-KW"/>
</dbReference>
<dbReference type="InterPro" id="IPR022689">
    <property type="entry name" value="Iron_dep_repressor"/>
</dbReference>
<keyword evidence="8" id="KW-0238">DNA-binding</keyword>
<keyword evidence="5" id="KW-0678">Repressor</keyword>
<dbReference type="Pfam" id="PF01325">
    <property type="entry name" value="Fe_dep_repress"/>
    <property type="match status" value="1"/>
</dbReference>